<dbReference type="Proteomes" id="UP000005273">
    <property type="component" value="Unassembled WGS sequence"/>
</dbReference>
<accession>A0A0T5XDN2</accession>
<dbReference type="AlphaFoldDB" id="A0A0T5XDN2"/>
<evidence type="ECO:0000313" key="1">
    <source>
        <dbReference type="EMBL" id="KRT36455.1"/>
    </source>
</evidence>
<dbReference type="EMBL" id="ACJX03000001">
    <property type="protein sequence ID" value="KRT36455.1"/>
    <property type="molecule type" value="Genomic_DNA"/>
</dbReference>
<gene>
    <name evidence="1" type="ORF">HMPREF1705_04722</name>
</gene>
<organism evidence="1 2">
    <name type="scientific">Acetomicrobium hydrogeniformans ATCC BAA-1850</name>
    <dbReference type="NCBI Taxonomy" id="592015"/>
    <lineage>
        <taxon>Bacteria</taxon>
        <taxon>Thermotogati</taxon>
        <taxon>Synergistota</taxon>
        <taxon>Synergistia</taxon>
        <taxon>Synergistales</taxon>
        <taxon>Acetomicrobiaceae</taxon>
        <taxon>Acetomicrobium</taxon>
    </lineage>
</organism>
<proteinExistence type="predicted"/>
<dbReference type="STRING" id="592015.HMPREF1705_04722"/>
<keyword evidence="2" id="KW-1185">Reference proteome</keyword>
<protein>
    <submittedName>
        <fullName evidence="1">Uncharacterized protein</fullName>
    </submittedName>
</protein>
<sequence length="39" mass="4601">MLGIALLKMQGRRDGLLLKNVIQHEKGDMFFLRHRFLCT</sequence>
<comment type="caution">
    <text evidence="1">The sequence shown here is derived from an EMBL/GenBank/DDBJ whole genome shotgun (WGS) entry which is preliminary data.</text>
</comment>
<name>A0A0T5XDN2_9BACT</name>
<reference evidence="2" key="1">
    <citation type="submission" date="2012-09" db="EMBL/GenBank/DDBJ databases">
        <authorList>
            <person name="Weinstock G."/>
            <person name="Sodergren E."/>
            <person name="Clifton S."/>
            <person name="Fulton L."/>
            <person name="Fulton B."/>
            <person name="Courtney L."/>
            <person name="Fronick C."/>
            <person name="Harrison M."/>
            <person name="Strong C."/>
            <person name="Farmer C."/>
            <person name="Delehaunty K."/>
            <person name="Markovic C."/>
            <person name="Hall O."/>
            <person name="Minx P."/>
            <person name="Tomlinson C."/>
            <person name="Mitreva M."/>
            <person name="Nelson J."/>
            <person name="Hou S."/>
            <person name="Wollam A."/>
            <person name="Pepin K.H."/>
            <person name="Johnson M."/>
            <person name="Bhonagiri V."/>
            <person name="Nash W.E."/>
            <person name="Suruliraj S."/>
            <person name="Warren W."/>
            <person name="Chinwalla A."/>
            <person name="Mardis E.R."/>
            <person name="Wilson R.K."/>
        </authorList>
    </citation>
    <scope>NUCLEOTIDE SEQUENCE [LARGE SCALE GENOMIC DNA]</scope>
    <source>
        <strain evidence="2">OS1</strain>
    </source>
</reference>
<evidence type="ECO:0000313" key="2">
    <source>
        <dbReference type="Proteomes" id="UP000005273"/>
    </source>
</evidence>